<dbReference type="OrthoDB" id="3728876at2"/>
<organism evidence="8 9">
    <name type="scientific">Tessaracoccus rhinocerotis</name>
    <dbReference type="NCBI Taxonomy" id="1689449"/>
    <lineage>
        <taxon>Bacteria</taxon>
        <taxon>Bacillati</taxon>
        <taxon>Actinomycetota</taxon>
        <taxon>Actinomycetes</taxon>
        <taxon>Propionibacteriales</taxon>
        <taxon>Propionibacteriaceae</taxon>
        <taxon>Tessaracoccus</taxon>
    </lineage>
</organism>
<dbReference type="NCBIfam" id="TIGR02983">
    <property type="entry name" value="SigE-fam_strep"/>
    <property type="match status" value="1"/>
</dbReference>
<reference evidence="8 9" key="1">
    <citation type="submission" date="2019-07" db="EMBL/GenBank/DDBJ databases">
        <authorList>
            <person name="Zhou L.-Y."/>
        </authorList>
    </citation>
    <scope>NUCLEOTIDE SEQUENCE [LARGE SCALE GENOMIC DNA]</scope>
    <source>
        <strain evidence="8 9">YIM 101269</strain>
    </source>
</reference>
<sequence>MTATPGATVTTLGFERFVSDRGRRLWRAAWLLTGDSQHAEDLVQTALAKCYGRYDAIGDDEGFEAYVRTAIYRTFVSWWRRMSWRNESPTEVLPDAGSPGTGEASTLRLDLVRALEGLPRMQRAVLVLQYFEDRSIADIAEQLGIAPGTVKAHSSRGRAALRDSVHLANLEVTP</sequence>
<comment type="similarity">
    <text evidence="1">Belongs to the sigma-70 factor family. ECF subfamily.</text>
</comment>
<dbReference type="InterPro" id="IPR014284">
    <property type="entry name" value="RNA_pol_sigma-70_dom"/>
</dbReference>
<gene>
    <name evidence="8" type="ORF">FOJ82_04795</name>
</gene>
<keyword evidence="9" id="KW-1185">Reference proteome</keyword>
<evidence type="ECO:0000313" key="8">
    <source>
        <dbReference type="EMBL" id="TRY20182.1"/>
    </source>
</evidence>
<dbReference type="AlphaFoldDB" id="A0A553K682"/>
<dbReference type="GO" id="GO:0016987">
    <property type="term" value="F:sigma factor activity"/>
    <property type="evidence" value="ECO:0007669"/>
    <property type="project" value="UniProtKB-KW"/>
</dbReference>
<evidence type="ECO:0000256" key="2">
    <source>
        <dbReference type="ARBA" id="ARBA00023015"/>
    </source>
</evidence>
<keyword evidence="4" id="KW-0238">DNA-binding</keyword>
<dbReference type="InterPro" id="IPR013325">
    <property type="entry name" value="RNA_pol_sigma_r2"/>
</dbReference>
<dbReference type="GO" id="GO:0006352">
    <property type="term" value="P:DNA-templated transcription initiation"/>
    <property type="evidence" value="ECO:0007669"/>
    <property type="project" value="InterPro"/>
</dbReference>
<dbReference type="InterPro" id="IPR007627">
    <property type="entry name" value="RNA_pol_sigma70_r2"/>
</dbReference>
<proteinExistence type="inferred from homology"/>
<evidence type="ECO:0000256" key="3">
    <source>
        <dbReference type="ARBA" id="ARBA00023082"/>
    </source>
</evidence>
<dbReference type="NCBIfam" id="TIGR02937">
    <property type="entry name" value="sigma70-ECF"/>
    <property type="match status" value="1"/>
</dbReference>
<dbReference type="InterPro" id="IPR014325">
    <property type="entry name" value="RNA_pol_sigma-E_actinobac"/>
</dbReference>
<dbReference type="EMBL" id="VKKG01000001">
    <property type="protein sequence ID" value="TRY20182.1"/>
    <property type="molecule type" value="Genomic_DNA"/>
</dbReference>
<comment type="caution">
    <text evidence="8">The sequence shown here is derived from an EMBL/GenBank/DDBJ whole genome shotgun (WGS) entry which is preliminary data.</text>
</comment>
<keyword evidence="3" id="KW-0731">Sigma factor</keyword>
<protein>
    <submittedName>
        <fullName evidence="8">SigE family RNA polymerase sigma factor</fullName>
    </submittedName>
</protein>
<dbReference type="RefSeq" id="WP_143937266.1">
    <property type="nucleotide sequence ID" value="NZ_VKKG01000001.1"/>
</dbReference>
<keyword evidence="5" id="KW-0804">Transcription</keyword>
<feature type="domain" description="RNA polymerase sigma factor 70 region 4 type 2" evidence="7">
    <location>
        <begin position="109"/>
        <end position="161"/>
    </location>
</feature>
<dbReference type="InterPro" id="IPR013249">
    <property type="entry name" value="RNA_pol_sigma70_r4_t2"/>
</dbReference>
<dbReference type="SUPFAM" id="SSF88659">
    <property type="entry name" value="Sigma3 and sigma4 domains of RNA polymerase sigma factors"/>
    <property type="match status" value="1"/>
</dbReference>
<accession>A0A553K682</accession>
<dbReference type="InterPro" id="IPR036388">
    <property type="entry name" value="WH-like_DNA-bd_sf"/>
</dbReference>
<dbReference type="Proteomes" id="UP000317638">
    <property type="component" value="Unassembled WGS sequence"/>
</dbReference>
<evidence type="ECO:0000256" key="4">
    <source>
        <dbReference type="ARBA" id="ARBA00023125"/>
    </source>
</evidence>
<dbReference type="Gene3D" id="1.10.1740.10">
    <property type="match status" value="1"/>
</dbReference>
<name>A0A553K682_9ACTN</name>
<dbReference type="Gene3D" id="1.10.10.10">
    <property type="entry name" value="Winged helix-like DNA-binding domain superfamily/Winged helix DNA-binding domain"/>
    <property type="match status" value="1"/>
</dbReference>
<dbReference type="CDD" id="cd06171">
    <property type="entry name" value="Sigma70_r4"/>
    <property type="match status" value="1"/>
</dbReference>
<dbReference type="SUPFAM" id="SSF88946">
    <property type="entry name" value="Sigma2 domain of RNA polymerase sigma factors"/>
    <property type="match status" value="1"/>
</dbReference>
<dbReference type="Pfam" id="PF04542">
    <property type="entry name" value="Sigma70_r2"/>
    <property type="match status" value="1"/>
</dbReference>
<feature type="domain" description="RNA polymerase sigma-70 region 2" evidence="6">
    <location>
        <begin position="19"/>
        <end position="84"/>
    </location>
</feature>
<dbReference type="PANTHER" id="PTHR43133">
    <property type="entry name" value="RNA POLYMERASE ECF-TYPE SIGMA FACTO"/>
    <property type="match status" value="1"/>
</dbReference>
<dbReference type="InterPro" id="IPR013324">
    <property type="entry name" value="RNA_pol_sigma_r3/r4-like"/>
</dbReference>
<dbReference type="InterPro" id="IPR039425">
    <property type="entry name" value="RNA_pol_sigma-70-like"/>
</dbReference>
<dbReference type="GO" id="GO:0003677">
    <property type="term" value="F:DNA binding"/>
    <property type="evidence" value="ECO:0007669"/>
    <property type="project" value="UniProtKB-KW"/>
</dbReference>
<evidence type="ECO:0000256" key="1">
    <source>
        <dbReference type="ARBA" id="ARBA00010641"/>
    </source>
</evidence>
<evidence type="ECO:0000259" key="6">
    <source>
        <dbReference type="Pfam" id="PF04542"/>
    </source>
</evidence>
<keyword evidence="2" id="KW-0805">Transcription regulation</keyword>
<evidence type="ECO:0000259" key="7">
    <source>
        <dbReference type="Pfam" id="PF08281"/>
    </source>
</evidence>
<evidence type="ECO:0000256" key="5">
    <source>
        <dbReference type="ARBA" id="ARBA00023163"/>
    </source>
</evidence>
<evidence type="ECO:0000313" key="9">
    <source>
        <dbReference type="Proteomes" id="UP000317638"/>
    </source>
</evidence>
<dbReference type="PANTHER" id="PTHR43133:SF50">
    <property type="entry name" value="ECF RNA POLYMERASE SIGMA FACTOR SIGM"/>
    <property type="match status" value="1"/>
</dbReference>
<dbReference type="Pfam" id="PF08281">
    <property type="entry name" value="Sigma70_r4_2"/>
    <property type="match status" value="1"/>
</dbReference>